<evidence type="ECO:0000256" key="1">
    <source>
        <dbReference type="ARBA" id="ARBA00007769"/>
    </source>
</evidence>
<dbReference type="GO" id="GO:0004449">
    <property type="term" value="F:isocitrate dehydrogenase (NAD+) activity"/>
    <property type="evidence" value="ECO:0007669"/>
    <property type="project" value="TreeGrafter"/>
</dbReference>
<sequence>MAHLTIGILDGDDIGLEIVPASVRVARAAAARAGLDIDWRPMPIGRRALDTHGSTMPDGTLEALAAMDGFILGPIGHRAYPKGPGAINPHPILRKHFGLFANVRPTRSYPGLGALFDDVDLVIVRENNEGFQPDRNVVAGSGEFRPTEDTTISVRVITRQGSYRVAKAALEIARARRRKLTLVHKNTVFKLGCGMFVEECHRAAEDFPDVTVDEVIVDTFAMRLLRDPQTFDVVVTTNMFGDILTDEAAGLVGGLGMAPGLCIGEGAIAMAQAAHGSAPDIAGRGIANPFAMIESTRMMLDWLGRDRGVPEAVAAAALMGRATVAALAKPETRTGDIRGTAGTAGMTDAIVNAIETETDHVLA</sequence>
<comment type="caution">
    <text evidence="4">The sequence shown here is derived from an EMBL/GenBank/DDBJ whole genome shotgun (WGS) entry which is preliminary data.</text>
</comment>
<evidence type="ECO:0000259" key="3">
    <source>
        <dbReference type="SMART" id="SM01329"/>
    </source>
</evidence>
<dbReference type="SUPFAM" id="SSF53659">
    <property type="entry name" value="Isocitrate/Isopropylmalate dehydrogenase-like"/>
    <property type="match status" value="1"/>
</dbReference>
<feature type="domain" description="Isopropylmalate dehydrogenase-like" evidence="3">
    <location>
        <begin position="5"/>
        <end position="350"/>
    </location>
</feature>
<organism evidence="4 5">
    <name type="scientific">Inquilinus limosus MP06</name>
    <dbReference type="NCBI Taxonomy" id="1398085"/>
    <lineage>
        <taxon>Bacteria</taxon>
        <taxon>Pseudomonadati</taxon>
        <taxon>Pseudomonadota</taxon>
        <taxon>Alphaproteobacteria</taxon>
        <taxon>Rhodospirillales</taxon>
        <taxon>Rhodospirillaceae</taxon>
        <taxon>Inquilinus</taxon>
    </lineage>
</organism>
<dbReference type="OrthoDB" id="9767905at2"/>
<dbReference type="GO" id="GO:0051287">
    <property type="term" value="F:NAD binding"/>
    <property type="evidence" value="ECO:0007669"/>
    <property type="project" value="InterPro"/>
</dbReference>
<protein>
    <submittedName>
        <fullName evidence="4">3-isopropylmalate dehydrogenase</fullName>
    </submittedName>
</protein>
<dbReference type="RefSeq" id="WP_034831605.1">
    <property type="nucleotide sequence ID" value="NZ_JANX01000016.1"/>
</dbReference>
<dbReference type="InterPro" id="IPR024084">
    <property type="entry name" value="IsoPropMal-DH-like_dom"/>
</dbReference>
<proteinExistence type="inferred from homology"/>
<gene>
    <name evidence="4" type="ORF">P409_03125</name>
</gene>
<accession>A0A0A0DFB0</accession>
<keyword evidence="2" id="KW-0560">Oxidoreductase</keyword>
<dbReference type="GO" id="GO:0006102">
    <property type="term" value="P:isocitrate metabolic process"/>
    <property type="evidence" value="ECO:0007669"/>
    <property type="project" value="TreeGrafter"/>
</dbReference>
<evidence type="ECO:0000313" key="4">
    <source>
        <dbReference type="EMBL" id="KGM35682.1"/>
    </source>
</evidence>
<dbReference type="Proteomes" id="UP000029995">
    <property type="component" value="Unassembled WGS sequence"/>
</dbReference>
<dbReference type="InterPro" id="IPR019818">
    <property type="entry name" value="IsoCit/isopropylmalate_DH_CS"/>
</dbReference>
<evidence type="ECO:0000256" key="2">
    <source>
        <dbReference type="ARBA" id="ARBA00023002"/>
    </source>
</evidence>
<reference evidence="4 5" key="1">
    <citation type="submission" date="2014-01" db="EMBL/GenBank/DDBJ databases">
        <title>Genome sequence determination for a cystic fibrosis isolate, Inquilinus limosus.</title>
        <authorList>
            <person name="Pino M."/>
            <person name="Di Conza J."/>
            <person name="Gutkind G."/>
        </authorList>
    </citation>
    <scope>NUCLEOTIDE SEQUENCE [LARGE SCALE GENOMIC DNA]</scope>
    <source>
        <strain evidence="4 5">MP06</strain>
    </source>
</reference>
<dbReference type="PANTHER" id="PTHR11835:SF34">
    <property type="entry name" value="ISOCITRATE DEHYDROGENASE [NAD] SUBUNIT ALPHA, MITOCHONDRIAL"/>
    <property type="match status" value="1"/>
</dbReference>
<dbReference type="GO" id="GO:0000287">
    <property type="term" value="F:magnesium ion binding"/>
    <property type="evidence" value="ECO:0007669"/>
    <property type="project" value="InterPro"/>
</dbReference>
<evidence type="ECO:0000313" key="5">
    <source>
        <dbReference type="Proteomes" id="UP000029995"/>
    </source>
</evidence>
<dbReference type="SMART" id="SM01329">
    <property type="entry name" value="Iso_dh"/>
    <property type="match status" value="1"/>
</dbReference>
<dbReference type="GO" id="GO:0006099">
    <property type="term" value="P:tricarboxylic acid cycle"/>
    <property type="evidence" value="ECO:0007669"/>
    <property type="project" value="TreeGrafter"/>
</dbReference>
<dbReference type="Pfam" id="PF00180">
    <property type="entry name" value="Iso_dh"/>
    <property type="match status" value="1"/>
</dbReference>
<dbReference type="PROSITE" id="PS00470">
    <property type="entry name" value="IDH_IMDH"/>
    <property type="match status" value="1"/>
</dbReference>
<dbReference type="AlphaFoldDB" id="A0A0A0DFB0"/>
<dbReference type="PANTHER" id="PTHR11835">
    <property type="entry name" value="DECARBOXYLATING DEHYDROGENASES-ISOCITRATE, ISOPROPYLMALATE, TARTRATE"/>
    <property type="match status" value="1"/>
</dbReference>
<dbReference type="EMBL" id="JANX01000016">
    <property type="protein sequence ID" value="KGM35682.1"/>
    <property type="molecule type" value="Genomic_DNA"/>
</dbReference>
<comment type="similarity">
    <text evidence="1">Belongs to the isocitrate and isopropylmalate dehydrogenases family.</text>
</comment>
<dbReference type="Gene3D" id="3.40.718.10">
    <property type="entry name" value="Isopropylmalate Dehydrogenase"/>
    <property type="match status" value="1"/>
</dbReference>
<name>A0A0A0DFB0_9PROT</name>